<dbReference type="InterPro" id="IPR003615">
    <property type="entry name" value="HNH_nuc"/>
</dbReference>
<dbReference type="AlphaFoldDB" id="A0A6J6DL88"/>
<feature type="compositionally biased region" description="Basic and acidic residues" evidence="1">
    <location>
        <begin position="253"/>
        <end position="269"/>
    </location>
</feature>
<protein>
    <submittedName>
        <fullName evidence="2">Unannotated protein</fullName>
    </submittedName>
</protein>
<dbReference type="EMBL" id="CAEZSR010000066">
    <property type="protein sequence ID" value="CAB4562863.1"/>
    <property type="molecule type" value="Genomic_DNA"/>
</dbReference>
<reference evidence="2" key="1">
    <citation type="submission" date="2020-05" db="EMBL/GenBank/DDBJ databases">
        <authorList>
            <person name="Chiriac C."/>
            <person name="Salcher M."/>
            <person name="Ghai R."/>
            <person name="Kavagutti S V."/>
        </authorList>
    </citation>
    <scope>NUCLEOTIDE SEQUENCE</scope>
</reference>
<dbReference type="CDD" id="cd00085">
    <property type="entry name" value="HNHc"/>
    <property type="match status" value="1"/>
</dbReference>
<gene>
    <name evidence="2" type="ORF">UFOPK1493_01896</name>
</gene>
<accession>A0A6J6DL88</accession>
<feature type="region of interest" description="Disordered" evidence="1">
    <location>
        <begin position="244"/>
        <end position="283"/>
    </location>
</feature>
<organism evidence="2">
    <name type="scientific">freshwater metagenome</name>
    <dbReference type="NCBI Taxonomy" id="449393"/>
    <lineage>
        <taxon>unclassified sequences</taxon>
        <taxon>metagenomes</taxon>
        <taxon>ecological metagenomes</taxon>
    </lineage>
</organism>
<evidence type="ECO:0000313" key="2">
    <source>
        <dbReference type="EMBL" id="CAB4562863.1"/>
    </source>
</evidence>
<feature type="region of interest" description="Disordered" evidence="1">
    <location>
        <begin position="437"/>
        <end position="460"/>
    </location>
</feature>
<evidence type="ECO:0000256" key="1">
    <source>
        <dbReference type="SAM" id="MobiDB-lite"/>
    </source>
</evidence>
<name>A0A6J6DL88_9ZZZZ</name>
<sequence length="460" mass="50745">MNTAPVVGLPDLGSVSDEVLSGGAGTIEIRRRRDEALLIHQMIEIEHRRLYAADGHRDLAAWGRAVHRWSGPEARARRNLAALATHCPQVLTRLLAGEIGVAQAHDIGRLFRAPRVGRFVPLFIDQILDAASTFDHNDFELYLSQWRRLVDVDGPDPARAHSQRQASIGFSDHEFRLVVTGPNIDGTKLAALLDEFEQTEFERDWAACREQYGDDARPDLLRRSAAQRRYDAFIRLLAHVHLPADDTPTDQLEPDHLEPDQLEPDHLEPDEPTNAPPAPLRPVDGAVTTTVNIVIDLRTFLAGAADMFDVALQRHLSSPFGPDRAYSHTLDGTQIAAHDAVLAALHGSFRLVVTDDDGIPIQMTSTSRLFTGRLRDAVMMLAVRCTHPGCNCPATHCHIDHTTPWSHGGTTCTCNGNPACPHHNNWRYATNSTVHHNPNGSWTTTRPDGTDIAPPLPHAA</sequence>
<proteinExistence type="predicted"/>
<feature type="compositionally biased region" description="Polar residues" evidence="1">
    <location>
        <begin position="437"/>
        <end position="447"/>
    </location>
</feature>